<evidence type="ECO:0000256" key="1">
    <source>
        <dbReference type="SAM" id="Phobius"/>
    </source>
</evidence>
<proteinExistence type="predicted"/>
<evidence type="ECO:0000313" key="2">
    <source>
        <dbReference type="EMBL" id="HFK20102.1"/>
    </source>
</evidence>
<keyword evidence="1" id="KW-0812">Transmembrane</keyword>
<feature type="transmembrane region" description="Helical" evidence="1">
    <location>
        <begin position="12"/>
        <end position="35"/>
    </location>
</feature>
<sequence>MRRTSHPKSKGVSTVIGMSIFFLIFATTVAYAFIWSQNLAYYVEAAHEEFEFRQLQASESLVVKPLNETRVSIYNPTGNVIVITQIWSNHSLVYGTQTGIAPFSTWVAPNDDAHMANGNFTVVTIRGNVFSGSYVDEFANMARRAWHVAWYGGDMDLVRNDYIVPSQLTSQNLLGESYWYDLNFEWSWNDYSVPIIGDNKNNVTHFVGFVANATLIKTTGIDQNMTINFIIGAPGGVNFMHNDSWYDYPDDPGLRDSWIDSTITVYLQVKGEKYSVHKISVFFIGGEDLALMGNEYDQYLRINVVNAAFLP</sequence>
<gene>
    <name evidence="2" type="ORF">ENS19_02365</name>
</gene>
<keyword evidence="1" id="KW-0472">Membrane</keyword>
<protein>
    <submittedName>
        <fullName evidence="2">Uncharacterized protein</fullName>
    </submittedName>
</protein>
<dbReference type="EMBL" id="DSTX01000002">
    <property type="protein sequence ID" value="HFK20102.1"/>
    <property type="molecule type" value="Genomic_DNA"/>
</dbReference>
<accession>A0A7C3F593</accession>
<keyword evidence="1" id="KW-1133">Transmembrane helix</keyword>
<name>A0A7C3F593_9CREN</name>
<reference evidence="2" key="1">
    <citation type="journal article" date="2020" name="mSystems">
        <title>Genome- and Community-Level Interaction Insights into Carbon Utilization and Element Cycling Functions of Hydrothermarchaeota in Hydrothermal Sediment.</title>
        <authorList>
            <person name="Zhou Z."/>
            <person name="Liu Y."/>
            <person name="Xu W."/>
            <person name="Pan J."/>
            <person name="Luo Z.H."/>
            <person name="Li M."/>
        </authorList>
    </citation>
    <scope>NUCLEOTIDE SEQUENCE [LARGE SCALE GENOMIC DNA]</scope>
    <source>
        <strain evidence="2">SpSt-468</strain>
    </source>
</reference>
<dbReference type="AlphaFoldDB" id="A0A7C3F593"/>
<comment type="caution">
    <text evidence="2">The sequence shown here is derived from an EMBL/GenBank/DDBJ whole genome shotgun (WGS) entry which is preliminary data.</text>
</comment>
<organism evidence="2">
    <name type="scientific">Candidatus Methanomethylicus mesodigestus</name>
    <dbReference type="NCBI Taxonomy" id="1867258"/>
    <lineage>
        <taxon>Archaea</taxon>
        <taxon>Thermoproteota</taxon>
        <taxon>Methanosuratincolia</taxon>
        <taxon>Candidatus Methanomethylicales</taxon>
        <taxon>Candidatus Methanomethylicaceae</taxon>
        <taxon>Candidatus Methanomethylicus</taxon>
    </lineage>
</organism>